<organism evidence="18 19">
    <name type="scientific">Arthrobacter rhombi</name>
    <dbReference type="NCBI Taxonomy" id="71253"/>
    <lineage>
        <taxon>Bacteria</taxon>
        <taxon>Bacillati</taxon>
        <taxon>Actinomycetota</taxon>
        <taxon>Actinomycetes</taxon>
        <taxon>Micrococcales</taxon>
        <taxon>Micrococcaceae</taxon>
        <taxon>Arthrobacter</taxon>
    </lineage>
</organism>
<dbReference type="GO" id="GO:0005524">
    <property type="term" value="F:ATP binding"/>
    <property type="evidence" value="ECO:0007669"/>
    <property type="project" value="UniProtKB-UniRule"/>
</dbReference>
<keyword evidence="2" id="KW-0540">Nuclease</keyword>
<proteinExistence type="inferred from homology"/>
<comment type="similarity">
    <text evidence="1">Belongs to the helicase family. UvrD subfamily.</text>
</comment>
<comment type="catalytic activity">
    <reaction evidence="12">
        <text>Couples ATP hydrolysis with the unwinding of duplex DNA by translocating in the 3'-5' direction.</text>
        <dbReference type="EC" id="5.6.2.4"/>
    </reaction>
</comment>
<keyword evidence="11" id="KW-0413">Isomerase</keyword>
<dbReference type="RefSeq" id="WP_245806688.1">
    <property type="nucleotide sequence ID" value="NZ_FUHW01000038.1"/>
</dbReference>
<feature type="domain" description="UvrD-like helicase ATP-binding" evidence="16">
    <location>
        <begin position="8"/>
        <end position="312"/>
    </location>
</feature>
<evidence type="ECO:0000256" key="9">
    <source>
        <dbReference type="ARBA" id="ARBA00023125"/>
    </source>
</evidence>
<accession>A0A1R4GLU8</accession>
<evidence type="ECO:0000259" key="17">
    <source>
        <dbReference type="PROSITE" id="PS51217"/>
    </source>
</evidence>
<evidence type="ECO:0000256" key="6">
    <source>
        <dbReference type="ARBA" id="ARBA00022806"/>
    </source>
</evidence>
<keyword evidence="19" id="KW-1185">Reference proteome</keyword>
<dbReference type="Gene3D" id="1.10.486.10">
    <property type="entry name" value="PCRA, domain 4"/>
    <property type="match status" value="1"/>
</dbReference>
<evidence type="ECO:0000256" key="13">
    <source>
        <dbReference type="ARBA" id="ARBA00034808"/>
    </source>
</evidence>
<feature type="binding site" evidence="15">
    <location>
        <begin position="29"/>
        <end position="36"/>
    </location>
    <ligand>
        <name>ATP</name>
        <dbReference type="ChEBI" id="CHEBI:30616"/>
    </ligand>
</feature>
<evidence type="ECO:0000256" key="10">
    <source>
        <dbReference type="ARBA" id="ARBA00023204"/>
    </source>
</evidence>
<evidence type="ECO:0000256" key="3">
    <source>
        <dbReference type="ARBA" id="ARBA00022741"/>
    </source>
</evidence>
<dbReference type="Gene3D" id="1.10.10.160">
    <property type="match status" value="1"/>
</dbReference>
<keyword evidence="3 15" id="KW-0547">Nucleotide-binding</keyword>
<keyword evidence="6 15" id="KW-0347">Helicase</keyword>
<evidence type="ECO:0000256" key="15">
    <source>
        <dbReference type="PROSITE-ProRule" id="PRU00560"/>
    </source>
</evidence>
<dbReference type="Pfam" id="PF12705">
    <property type="entry name" value="PDDEXK_1"/>
    <property type="match status" value="1"/>
</dbReference>
<dbReference type="Proteomes" id="UP000195913">
    <property type="component" value="Unassembled WGS sequence"/>
</dbReference>
<sequence length="1077" mass="115789">METVEDTAGSSGARLRELGPGHGPVLVLGAPGTGKSAALLDVVVHRLAGGHRPEQLLVIAPSRTAAADLRDRLSASTDTTFSEPAVRTWAAYAFDLIRRARLLGFLPAVERPPRLLSGPEQDTLIAQLLAGHADGITAGPAWPDSLGEAIGTRGFRKEIRELFDRLSEYGVEAGDLEELGERCLRPEWTASAALYQEYRDLLDLGSSEAFDPAGLITAAADLLEDHEELLEEECQRLSLVIVDDLQEANPAQHRLLRLLASGRDLLAFAAPDNAVLGFRGARPDLLGRFEEYYGTDRNPATLLELETSWRMNPRIAEAWTRVAGRIPVTTGHSGRRLVERPQAPTGDDVAEPVEVHLVESPIHELRLVTQRLLEEHLMRGRGFDSMAVIVRNGGLVAELSRHLAGQGIAVDVPQAEVPLRDEPAVRPLLTLMRLALDTPADPAGGAGTEAHDQEPAAHLPEAGAVEALLSSRYGASTALDIRRLRQVLRRRERVAGGRRSSTELLRGIFNDSGSFGGLGREGRGAERLGRMLTALSTELAVPTANAETALWALWSASGMETSWRQAALEGGAAGARADHDLDALMALFQAAERFVDQLPGSTVSQFADHVLSQELPMDTLASRGGHAASVAVTTPAGAVGHEWDLVLVPGMQEGIWPNTRLRGELLGSSALADVIEHGPVILRHRDPATRLKATRADELRTFASAISRARERLVCIGVASEDQQPSQFLDVVLPWTDQETPRPITAVPRERTLASLVALLRQRIEAGSTEPEGGQTAVDAAAVLARLADQPEHVRGAAPAEWWGLLPASTDGPVNPEGEPVRVSPSRVQAALESPLDWFVQAAGGEPATDLARSLGTLVHAIAEDLPAATGNEYLEELDRRWPDLDLPSNWETAKDHERAETMLRKLAQYAILMRSHDRTLLAREQAFDVEITDADITVRLRGVIDRLEIDAAGRAYVIDLKTGKSAPTKADVERNPQLGSYQAAVLAGGLGADLPQQPGGAALVQLGTTTKSPGEQAQEPVGDEDWATPLVLTAARLMAGNEFHTRHDPSKAGRSGSGCRLPSVCPLCAEGRQVTE</sequence>
<comment type="catalytic activity">
    <reaction evidence="14">
        <text>ATP + H2O = ADP + phosphate + H(+)</text>
        <dbReference type="Rhea" id="RHEA:13065"/>
        <dbReference type="ChEBI" id="CHEBI:15377"/>
        <dbReference type="ChEBI" id="CHEBI:15378"/>
        <dbReference type="ChEBI" id="CHEBI:30616"/>
        <dbReference type="ChEBI" id="CHEBI:43474"/>
        <dbReference type="ChEBI" id="CHEBI:456216"/>
        <dbReference type="EC" id="5.6.2.4"/>
    </reaction>
</comment>
<dbReference type="InterPro" id="IPR014017">
    <property type="entry name" value="DNA_helicase_UvrD-like_C"/>
</dbReference>
<evidence type="ECO:0000256" key="5">
    <source>
        <dbReference type="ARBA" id="ARBA00022801"/>
    </source>
</evidence>
<keyword evidence="4" id="KW-0227">DNA damage</keyword>
<protein>
    <recommendedName>
        <fullName evidence="13">DNA 3'-5' helicase</fullName>
        <ecNumber evidence="13">5.6.2.4</ecNumber>
    </recommendedName>
</protein>
<dbReference type="Pfam" id="PF00580">
    <property type="entry name" value="UvrD-helicase"/>
    <property type="match status" value="1"/>
</dbReference>
<dbReference type="EMBL" id="FUHW01000038">
    <property type="protein sequence ID" value="SJM69053.1"/>
    <property type="molecule type" value="Genomic_DNA"/>
</dbReference>
<dbReference type="Gene3D" id="3.90.320.10">
    <property type="match status" value="1"/>
</dbReference>
<name>A0A1R4GLU8_9MICC</name>
<keyword evidence="8 15" id="KW-0067">ATP-binding</keyword>
<evidence type="ECO:0000256" key="12">
    <source>
        <dbReference type="ARBA" id="ARBA00034617"/>
    </source>
</evidence>
<dbReference type="InterPro" id="IPR027417">
    <property type="entry name" value="P-loop_NTPase"/>
</dbReference>
<dbReference type="InterPro" id="IPR011604">
    <property type="entry name" value="PDDEXK-like_dom_sf"/>
</dbReference>
<dbReference type="InterPro" id="IPR000212">
    <property type="entry name" value="DNA_helicase_UvrD/REP"/>
</dbReference>
<dbReference type="PANTHER" id="PTHR11070:SF59">
    <property type="entry name" value="DNA 3'-5' HELICASE"/>
    <property type="match status" value="1"/>
</dbReference>
<keyword evidence="7" id="KW-0269">Exonuclease</keyword>
<dbReference type="GO" id="GO:0005829">
    <property type="term" value="C:cytosol"/>
    <property type="evidence" value="ECO:0007669"/>
    <property type="project" value="TreeGrafter"/>
</dbReference>
<evidence type="ECO:0000256" key="11">
    <source>
        <dbReference type="ARBA" id="ARBA00023235"/>
    </source>
</evidence>
<evidence type="ECO:0000259" key="16">
    <source>
        <dbReference type="PROSITE" id="PS51198"/>
    </source>
</evidence>
<feature type="domain" description="UvrD-like helicase C-terminal" evidence="17">
    <location>
        <begin position="313"/>
        <end position="640"/>
    </location>
</feature>
<keyword evidence="9" id="KW-0238">DNA-binding</keyword>
<gene>
    <name evidence="18" type="ORF">FM101_11485</name>
</gene>
<dbReference type="InterPro" id="IPR014016">
    <property type="entry name" value="UvrD-like_ATP-bd"/>
</dbReference>
<dbReference type="GO" id="GO:0033202">
    <property type="term" value="C:DNA helicase complex"/>
    <property type="evidence" value="ECO:0007669"/>
    <property type="project" value="TreeGrafter"/>
</dbReference>
<dbReference type="GO" id="GO:0043138">
    <property type="term" value="F:3'-5' DNA helicase activity"/>
    <property type="evidence" value="ECO:0007669"/>
    <property type="project" value="UniProtKB-EC"/>
</dbReference>
<dbReference type="PROSITE" id="PS51217">
    <property type="entry name" value="UVRD_HELICASE_CTER"/>
    <property type="match status" value="1"/>
</dbReference>
<dbReference type="PROSITE" id="PS51198">
    <property type="entry name" value="UVRD_HELICASE_ATP_BIND"/>
    <property type="match status" value="1"/>
</dbReference>
<reference evidence="18 19" key="1">
    <citation type="submission" date="2017-02" db="EMBL/GenBank/DDBJ databases">
        <authorList>
            <person name="Peterson S.W."/>
        </authorList>
    </citation>
    <scope>NUCLEOTIDE SEQUENCE [LARGE SCALE GENOMIC DNA]</scope>
    <source>
        <strain evidence="18 19">B Ar 00.02</strain>
    </source>
</reference>
<evidence type="ECO:0000256" key="4">
    <source>
        <dbReference type="ARBA" id="ARBA00022763"/>
    </source>
</evidence>
<dbReference type="GO" id="GO:0004527">
    <property type="term" value="F:exonuclease activity"/>
    <property type="evidence" value="ECO:0007669"/>
    <property type="project" value="UniProtKB-KW"/>
</dbReference>
<evidence type="ECO:0000313" key="18">
    <source>
        <dbReference type="EMBL" id="SJM69053.1"/>
    </source>
</evidence>
<dbReference type="GO" id="GO:0000725">
    <property type="term" value="P:recombinational repair"/>
    <property type="evidence" value="ECO:0007669"/>
    <property type="project" value="TreeGrafter"/>
</dbReference>
<keyword evidence="5 15" id="KW-0378">Hydrolase</keyword>
<keyword evidence="10" id="KW-0234">DNA repair</keyword>
<dbReference type="GO" id="GO:0003677">
    <property type="term" value="F:DNA binding"/>
    <property type="evidence" value="ECO:0007669"/>
    <property type="project" value="UniProtKB-KW"/>
</dbReference>
<dbReference type="InterPro" id="IPR013986">
    <property type="entry name" value="DExx_box_DNA_helicase_dom_sf"/>
</dbReference>
<dbReference type="SUPFAM" id="SSF52540">
    <property type="entry name" value="P-loop containing nucleoside triphosphate hydrolases"/>
    <property type="match status" value="1"/>
</dbReference>
<dbReference type="InterPro" id="IPR038726">
    <property type="entry name" value="PDDEXK_AddAB-type"/>
</dbReference>
<evidence type="ECO:0000256" key="1">
    <source>
        <dbReference type="ARBA" id="ARBA00009922"/>
    </source>
</evidence>
<evidence type="ECO:0000313" key="19">
    <source>
        <dbReference type="Proteomes" id="UP000195913"/>
    </source>
</evidence>
<evidence type="ECO:0000256" key="14">
    <source>
        <dbReference type="ARBA" id="ARBA00048988"/>
    </source>
</evidence>
<dbReference type="Gene3D" id="3.40.50.300">
    <property type="entry name" value="P-loop containing nucleotide triphosphate hydrolases"/>
    <property type="match status" value="2"/>
</dbReference>
<dbReference type="EC" id="5.6.2.4" evidence="13"/>
<evidence type="ECO:0000256" key="8">
    <source>
        <dbReference type="ARBA" id="ARBA00022840"/>
    </source>
</evidence>
<evidence type="ECO:0000256" key="2">
    <source>
        <dbReference type="ARBA" id="ARBA00022722"/>
    </source>
</evidence>
<dbReference type="PANTHER" id="PTHR11070">
    <property type="entry name" value="UVRD / RECB / PCRA DNA HELICASE FAMILY MEMBER"/>
    <property type="match status" value="1"/>
</dbReference>
<dbReference type="AlphaFoldDB" id="A0A1R4GLU8"/>
<evidence type="ECO:0000256" key="7">
    <source>
        <dbReference type="ARBA" id="ARBA00022839"/>
    </source>
</evidence>